<keyword evidence="5" id="KW-0812">Transmembrane</keyword>
<protein>
    <submittedName>
        <fullName evidence="7">Putative PIN and TRAM-domain containing protein</fullName>
    </submittedName>
</protein>
<sequence>MLRALLTVVYFLLGMSIGIWLFPEVVIMADIELPKVIGNLFVYGAVGGLLFLAATAWSIPWLKTQVEKLEKIVLGRNITEIFFASIGMLFGLLVAVLLTLLINTFNIPVVNEIFPIISAVILGYLGFQVGLKKFGEVIELFQKSPKSTESISVKKLVDTSAIIDGRILDVLSTGFLEGEIIIPQFVLDELQLIADSTDHVKREKGQRGLDVLNQLRTESEFVSVRPVKYDKLDVDHQLIELANEINAAIITTDYNLNRVAQVHNIKVLNVNELQDSLKLMLTQGDIFKILITKTGKEKGQGVGYLEDGTMVVVDDADMYINELQKVQVTSILQTNSGRIIFTKLAN</sequence>
<evidence type="ECO:0000313" key="7">
    <source>
        <dbReference type="EMBL" id="CAD2070686.1"/>
    </source>
</evidence>
<evidence type="ECO:0000256" key="4">
    <source>
        <dbReference type="ARBA" id="ARBA00022842"/>
    </source>
</evidence>
<evidence type="ECO:0000259" key="6">
    <source>
        <dbReference type="PROSITE" id="PS50926"/>
    </source>
</evidence>
<feature type="transmembrane region" description="Helical" evidence="5">
    <location>
        <begin position="113"/>
        <end position="131"/>
    </location>
</feature>
<keyword evidence="3" id="KW-0378">Hydrolase</keyword>
<dbReference type="PANTHER" id="PTHR11603:SF147">
    <property type="entry name" value="MEMBRANE PROTEIN"/>
    <property type="match status" value="1"/>
</dbReference>
<gene>
    <name evidence="7" type="ORF">JEOSCH030_00066</name>
</gene>
<dbReference type="InterPro" id="IPR029060">
    <property type="entry name" value="PIN-like_dom_sf"/>
</dbReference>
<dbReference type="GO" id="GO:0016787">
    <property type="term" value="F:hydrolase activity"/>
    <property type="evidence" value="ECO:0007669"/>
    <property type="project" value="UniProtKB-KW"/>
</dbReference>
<organism evidence="7 8">
    <name type="scientific">Phocicoccus schoeneichii</name>
    <dbReference type="NCBI Taxonomy" id="1812261"/>
    <lineage>
        <taxon>Bacteria</taxon>
        <taxon>Bacillati</taxon>
        <taxon>Bacillota</taxon>
        <taxon>Bacilli</taxon>
        <taxon>Bacillales</taxon>
        <taxon>Salinicoccaceae</taxon>
        <taxon>Phocicoccus</taxon>
    </lineage>
</organism>
<dbReference type="PROSITE" id="PS50926">
    <property type="entry name" value="TRAM"/>
    <property type="match status" value="1"/>
</dbReference>
<dbReference type="SMART" id="SM00670">
    <property type="entry name" value="PINc"/>
    <property type="match status" value="1"/>
</dbReference>
<keyword evidence="5" id="KW-0472">Membrane</keyword>
<dbReference type="PANTHER" id="PTHR11603">
    <property type="entry name" value="AAA FAMILY ATPASE"/>
    <property type="match status" value="1"/>
</dbReference>
<dbReference type="SUPFAM" id="SSF88723">
    <property type="entry name" value="PIN domain-like"/>
    <property type="match status" value="1"/>
</dbReference>
<keyword evidence="2" id="KW-0540">Nuclease</keyword>
<dbReference type="InterPro" id="IPR002716">
    <property type="entry name" value="PIN_dom"/>
</dbReference>
<accession>A0A6V7R070</accession>
<proteinExistence type="predicted"/>
<evidence type="ECO:0000313" key="8">
    <source>
        <dbReference type="Proteomes" id="UP000521032"/>
    </source>
</evidence>
<reference evidence="7 8" key="1">
    <citation type="submission" date="2020-07" db="EMBL/GenBank/DDBJ databases">
        <authorList>
            <person name="Criscuolo A."/>
        </authorList>
    </citation>
    <scope>NUCLEOTIDE SEQUENCE [LARGE SCALE GENOMIC DNA]</scope>
    <source>
        <strain evidence="8">CIP 111030</strain>
    </source>
</reference>
<dbReference type="Gene3D" id="3.40.50.1010">
    <property type="entry name" value="5'-nuclease"/>
    <property type="match status" value="1"/>
</dbReference>
<dbReference type="InterPro" id="IPR052041">
    <property type="entry name" value="Nucleic_acid_metab_PIN/TRAM"/>
</dbReference>
<evidence type="ECO:0000256" key="3">
    <source>
        <dbReference type="ARBA" id="ARBA00022801"/>
    </source>
</evidence>
<keyword evidence="5" id="KW-1133">Transmembrane helix</keyword>
<dbReference type="AlphaFoldDB" id="A0A6V7R070"/>
<feature type="transmembrane region" description="Helical" evidence="5">
    <location>
        <begin position="40"/>
        <end position="60"/>
    </location>
</feature>
<dbReference type="Pfam" id="PF01938">
    <property type="entry name" value="TRAM"/>
    <property type="match status" value="1"/>
</dbReference>
<feature type="transmembrane region" description="Helical" evidence="5">
    <location>
        <begin position="7"/>
        <end position="28"/>
    </location>
</feature>
<dbReference type="GO" id="GO:0004518">
    <property type="term" value="F:nuclease activity"/>
    <property type="evidence" value="ECO:0007669"/>
    <property type="project" value="UniProtKB-KW"/>
</dbReference>
<dbReference type="RefSeq" id="WP_186084373.1">
    <property type="nucleotide sequence ID" value="NZ_BMDB01000003.1"/>
</dbReference>
<dbReference type="InterPro" id="IPR002792">
    <property type="entry name" value="TRAM_dom"/>
</dbReference>
<dbReference type="Pfam" id="PF01850">
    <property type="entry name" value="PIN"/>
    <property type="match status" value="1"/>
</dbReference>
<dbReference type="Proteomes" id="UP000521032">
    <property type="component" value="Unassembled WGS sequence"/>
</dbReference>
<comment type="caution">
    <text evidence="7">The sequence shown here is derived from an EMBL/GenBank/DDBJ whole genome shotgun (WGS) entry which is preliminary data.</text>
</comment>
<evidence type="ECO:0000256" key="1">
    <source>
        <dbReference type="ARBA" id="ARBA00001946"/>
    </source>
</evidence>
<keyword evidence="8" id="KW-1185">Reference proteome</keyword>
<feature type="transmembrane region" description="Helical" evidence="5">
    <location>
        <begin position="81"/>
        <end position="101"/>
    </location>
</feature>
<feature type="domain" description="TRAM" evidence="6">
    <location>
        <begin position="280"/>
        <end position="341"/>
    </location>
</feature>
<comment type="cofactor">
    <cofactor evidence="1">
        <name>Mg(2+)</name>
        <dbReference type="ChEBI" id="CHEBI:18420"/>
    </cofactor>
</comment>
<evidence type="ECO:0000256" key="2">
    <source>
        <dbReference type="ARBA" id="ARBA00022722"/>
    </source>
</evidence>
<dbReference type="CDD" id="cd09877">
    <property type="entry name" value="PIN_YacL-like"/>
    <property type="match status" value="1"/>
</dbReference>
<dbReference type="EMBL" id="CAJEWE010000003">
    <property type="protein sequence ID" value="CAD2070686.1"/>
    <property type="molecule type" value="Genomic_DNA"/>
</dbReference>
<evidence type="ECO:0000256" key="5">
    <source>
        <dbReference type="SAM" id="Phobius"/>
    </source>
</evidence>
<name>A0A6V7R070_9BACL</name>
<keyword evidence="4" id="KW-0460">Magnesium</keyword>